<dbReference type="GO" id="GO:0050661">
    <property type="term" value="F:NADP binding"/>
    <property type="evidence" value="ECO:0007669"/>
    <property type="project" value="InterPro"/>
</dbReference>
<gene>
    <name evidence="7" type="ordered locus">SpiGrapes_2298</name>
</gene>
<name>G8QSE4_SPHPG</name>
<organism evidence="7 8">
    <name type="scientific">Sphaerochaeta pleomorpha (strain ATCC BAA-1885 / DSM 22778 / Grapes)</name>
    <dbReference type="NCBI Taxonomy" id="158190"/>
    <lineage>
        <taxon>Bacteria</taxon>
        <taxon>Pseudomonadati</taxon>
        <taxon>Spirochaetota</taxon>
        <taxon>Spirochaetia</taxon>
        <taxon>Spirochaetales</taxon>
        <taxon>Sphaerochaetaceae</taxon>
        <taxon>Sphaerochaeta</taxon>
    </lineage>
</organism>
<dbReference type="OrthoDB" id="9772736at2"/>
<dbReference type="KEGG" id="sgp:SpiGrapes_2298"/>
<dbReference type="STRING" id="158190.SpiGrapes_2298"/>
<dbReference type="InterPro" id="IPR044152">
    <property type="entry name" value="YqjM-like"/>
</dbReference>
<dbReference type="InterPro" id="IPR001155">
    <property type="entry name" value="OxRdtase_FMN_N"/>
</dbReference>
<dbReference type="PANTHER" id="PTHR43303">
    <property type="entry name" value="NADPH DEHYDROGENASE C23G7.10C-RELATED"/>
    <property type="match status" value="1"/>
</dbReference>
<keyword evidence="2" id="KW-0285">Flavoprotein</keyword>
<accession>G8QSE4</accession>
<dbReference type="Gene3D" id="3.20.20.70">
    <property type="entry name" value="Aldolase class I"/>
    <property type="match status" value="1"/>
</dbReference>
<evidence type="ECO:0000256" key="1">
    <source>
        <dbReference type="ARBA" id="ARBA00001917"/>
    </source>
</evidence>
<evidence type="ECO:0000256" key="5">
    <source>
        <dbReference type="ARBA" id="ARBA00023002"/>
    </source>
</evidence>
<dbReference type="AlphaFoldDB" id="G8QSE4"/>
<evidence type="ECO:0000313" key="7">
    <source>
        <dbReference type="EMBL" id="AEV30074.1"/>
    </source>
</evidence>
<dbReference type="InterPro" id="IPR013785">
    <property type="entry name" value="Aldolase_TIM"/>
</dbReference>
<proteinExistence type="predicted"/>
<evidence type="ECO:0000259" key="6">
    <source>
        <dbReference type="Pfam" id="PF00724"/>
    </source>
</evidence>
<dbReference type="Proteomes" id="UP000005632">
    <property type="component" value="Chromosome"/>
</dbReference>
<keyword evidence="8" id="KW-1185">Reference proteome</keyword>
<reference evidence="7 8" key="1">
    <citation type="submission" date="2011-11" db="EMBL/GenBank/DDBJ databases">
        <title>Complete sequence of Spirochaeta sp. grapes.</title>
        <authorList>
            <consortium name="US DOE Joint Genome Institute"/>
            <person name="Lucas S."/>
            <person name="Han J."/>
            <person name="Lapidus A."/>
            <person name="Cheng J.-F."/>
            <person name="Goodwin L."/>
            <person name="Pitluck S."/>
            <person name="Peters L."/>
            <person name="Ovchinnikova G."/>
            <person name="Munk A.C."/>
            <person name="Detter J.C."/>
            <person name="Han C."/>
            <person name="Tapia R."/>
            <person name="Land M."/>
            <person name="Hauser L."/>
            <person name="Kyrpides N."/>
            <person name="Ivanova N."/>
            <person name="Pagani I."/>
            <person name="Ritalahtilisa K."/>
            <person name="Loeffler F."/>
            <person name="Woyke T."/>
        </authorList>
    </citation>
    <scope>NUCLEOTIDE SEQUENCE [LARGE SCALE GENOMIC DNA]</scope>
    <source>
        <strain evidence="8">ATCC BAA-1885 / DSM 22778 / Grapes</strain>
    </source>
</reference>
<dbReference type="SUPFAM" id="SSF51395">
    <property type="entry name" value="FMN-linked oxidoreductases"/>
    <property type="match status" value="1"/>
</dbReference>
<feature type="domain" description="NADH:flavin oxidoreductase/NADH oxidase N-terminal" evidence="6">
    <location>
        <begin position="2"/>
        <end position="321"/>
    </location>
</feature>
<keyword evidence="4" id="KW-0521">NADP</keyword>
<protein>
    <submittedName>
        <fullName evidence="7">NADH:flavin oxidoreductase</fullName>
    </submittedName>
</protein>
<comment type="cofactor">
    <cofactor evidence="1">
        <name>FMN</name>
        <dbReference type="ChEBI" id="CHEBI:58210"/>
    </cofactor>
</comment>
<dbReference type="HOGENOM" id="CLU_012153_2_1_12"/>
<evidence type="ECO:0000256" key="4">
    <source>
        <dbReference type="ARBA" id="ARBA00022857"/>
    </source>
</evidence>
<dbReference type="PANTHER" id="PTHR43303:SF4">
    <property type="entry name" value="NADPH DEHYDROGENASE C23G7.10C-RELATED"/>
    <property type="match status" value="1"/>
</dbReference>
<dbReference type="RefSeq" id="WP_014270915.1">
    <property type="nucleotide sequence ID" value="NC_016633.1"/>
</dbReference>
<dbReference type="Pfam" id="PF00724">
    <property type="entry name" value="Oxidored_FMN"/>
    <property type="match status" value="1"/>
</dbReference>
<dbReference type="EMBL" id="CP003155">
    <property type="protein sequence ID" value="AEV30074.1"/>
    <property type="molecule type" value="Genomic_DNA"/>
</dbReference>
<keyword evidence="5" id="KW-0560">Oxidoreductase</keyword>
<sequence>MKLFDSFFLKHLELRNRLVMPPMCTYQAQACDGKVTPFHQAHYLAPAIGGVGLVIVEATAVAPEGRISDYDLGLWCDGQISGLRSLVEGVHATGAKIAIQLGHAGRKCEATNGVSSILGPSPLAYDDSYRIPEEMDEKTINRVIDEFKQAARRAEEAGFDAIEIHAAHGYLINQFISPATNKRSDQYKEPSLFLSQVLQAVHATWPVEKPLWVRVSATDYSPDGYDVTYCSKVLAAIKPMIDAVHVSSGGVVPIVPPVYPGYQIAFARTIGEAVDLPVIAVGMLSSPDLAEYALQSGFADLVAVGRGLLRNPNWLLEIACQHQKDFLLQQPMYLQRGFPLH</sequence>
<keyword evidence="3" id="KW-0288">FMN</keyword>
<dbReference type="GO" id="GO:0003959">
    <property type="term" value="F:NADPH dehydrogenase activity"/>
    <property type="evidence" value="ECO:0007669"/>
    <property type="project" value="InterPro"/>
</dbReference>
<dbReference type="eggNOG" id="COG1902">
    <property type="taxonomic scope" value="Bacteria"/>
</dbReference>
<evidence type="ECO:0000313" key="8">
    <source>
        <dbReference type="Proteomes" id="UP000005632"/>
    </source>
</evidence>
<evidence type="ECO:0000256" key="2">
    <source>
        <dbReference type="ARBA" id="ARBA00022630"/>
    </source>
</evidence>
<evidence type="ECO:0000256" key="3">
    <source>
        <dbReference type="ARBA" id="ARBA00022643"/>
    </source>
</evidence>
<dbReference type="GO" id="GO:0010181">
    <property type="term" value="F:FMN binding"/>
    <property type="evidence" value="ECO:0007669"/>
    <property type="project" value="InterPro"/>
</dbReference>